<evidence type="ECO:0008006" key="2">
    <source>
        <dbReference type="Google" id="ProtNLM"/>
    </source>
</evidence>
<gene>
    <name evidence="1" type="ordered locus">Bcen_0508</name>
</gene>
<dbReference type="AlphaFoldDB" id="A0A0H2XLU8"/>
<protein>
    <recommendedName>
        <fullName evidence="2">Lipoprotein</fullName>
    </recommendedName>
</protein>
<sequence length="36" mass="3859" precursor="true">MKRTAIAIALVAITLAGCTVVPARPVYYRPAPVVIY</sequence>
<dbReference type="HOGENOM" id="CLU_220424_0_0_4"/>
<dbReference type="PROSITE" id="PS51257">
    <property type="entry name" value="PROKAR_LIPOPROTEIN"/>
    <property type="match status" value="1"/>
</dbReference>
<organism evidence="1">
    <name type="scientific">Burkholderia orbicola (strain AU 1054)</name>
    <dbReference type="NCBI Taxonomy" id="331271"/>
    <lineage>
        <taxon>Bacteria</taxon>
        <taxon>Pseudomonadati</taxon>
        <taxon>Pseudomonadota</taxon>
        <taxon>Betaproteobacteria</taxon>
        <taxon>Burkholderiales</taxon>
        <taxon>Burkholderiaceae</taxon>
        <taxon>Burkholderia</taxon>
        <taxon>Burkholderia cepacia complex</taxon>
        <taxon>Burkholderia orbicola</taxon>
    </lineage>
</organism>
<accession>A0A0H2XLU8</accession>
<name>A0A0H2XLU8_BURO1</name>
<proteinExistence type="predicted"/>
<dbReference type="EMBL" id="CP000378">
    <property type="protein sequence ID" value="ABF75420.1"/>
    <property type="molecule type" value="Genomic_DNA"/>
</dbReference>
<evidence type="ECO:0000313" key="1">
    <source>
        <dbReference type="EMBL" id="ABF75420.1"/>
    </source>
</evidence>
<reference evidence="1" key="1">
    <citation type="submission" date="2006-05" db="EMBL/GenBank/DDBJ databases">
        <title>Complete sequence of chromosome 1 of Burkholderia cenocepacia AU 1054.</title>
        <authorList>
            <consortium name="US DOE Joint Genome Institute"/>
            <person name="Copeland A."/>
            <person name="Lucas S."/>
            <person name="Lapidus A."/>
            <person name="Barry K."/>
            <person name="Detter J.C."/>
            <person name="Glavina del Rio T."/>
            <person name="Hammon N."/>
            <person name="Israni S."/>
            <person name="Dalin E."/>
            <person name="Tice H."/>
            <person name="Pitluck S."/>
            <person name="Chain P."/>
            <person name="Malfatti S."/>
            <person name="Shin M."/>
            <person name="Vergez L."/>
            <person name="Schmutz J."/>
            <person name="Larimer F."/>
            <person name="Land M."/>
            <person name="Hauser L."/>
            <person name="Kyrpides N."/>
            <person name="Lykidis A."/>
            <person name="LiPuma J.J."/>
            <person name="Konstantinidis K."/>
            <person name="Tiedje J.M."/>
            <person name="Richardson P."/>
        </authorList>
    </citation>
    <scope>NUCLEOTIDE SEQUENCE [LARGE SCALE GENOMIC DNA]</scope>
    <source>
        <strain evidence="1">AU 1054</strain>
    </source>
</reference>